<sequence>MTGTKSGDGVGDRAPSATVWLLVGLTGSGKTTFAKRLEERGVVRLSVDEEVFRRHGRYGVDFHESRWFELADPVAEEVYQRLGDLVKAGRDVVLDVGLERPGLGGGPETWKGEGLWHPRESTPLSCVNARSVWSLSCAS</sequence>
<reference evidence="1 2" key="1">
    <citation type="submission" date="2019-05" db="EMBL/GenBank/DDBJ databases">
        <title>Draft genome sequence of Actinomadura geliboluensis A8036.</title>
        <authorList>
            <person name="Saricaoglu S."/>
            <person name="Isik K."/>
        </authorList>
    </citation>
    <scope>NUCLEOTIDE SEQUENCE [LARGE SCALE GENOMIC DNA]</scope>
    <source>
        <strain evidence="1 2">A8036</strain>
    </source>
</reference>
<evidence type="ECO:0000313" key="1">
    <source>
        <dbReference type="EMBL" id="TMR27320.1"/>
    </source>
</evidence>
<evidence type="ECO:0000313" key="2">
    <source>
        <dbReference type="Proteomes" id="UP000305238"/>
    </source>
</evidence>
<protein>
    <submittedName>
        <fullName evidence="1">ATP-binding protein</fullName>
    </submittedName>
</protein>
<dbReference type="EMBL" id="VCKZ01000499">
    <property type="protein sequence ID" value="TMR27320.1"/>
    <property type="molecule type" value="Genomic_DNA"/>
</dbReference>
<dbReference type="OrthoDB" id="2639622at2"/>
<dbReference type="SUPFAM" id="SSF52540">
    <property type="entry name" value="P-loop containing nucleoside triphosphate hydrolases"/>
    <property type="match status" value="1"/>
</dbReference>
<comment type="caution">
    <text evidence="1">The sequence shown here is derived from an EMBL/GenBank/DDBJ whole genome shotgun (WGS) entry which is preliminary data.</text>
</comment>
<feature type="non-terminal residue" evidence="1">
    <location>
        <position position="139"/>
    </location>
</feature>
<accession>A0A5S4GLW1</accession>
<proteinExistence type="predicted"/>
<name>A0A5S4GLW1_9ACTN</name>
<dbReference type="Gene3D" id="3.40.50.300">
    <property type="entry name" value="P-loop containing nucleotide triphosphate hydrolases"/>
    <property type="match status" value="1"/>
</dbReference>
<gene>
    <name evidence="1" type="ORF">ETD96_39580</name>
</gene>
<dbReference type="Pfam" id="PF13671">
    <property type="entry name" value="AAA_33"/>
    <property type="match status" value="1"/>
</dbReference>
<keyword evidence="1" id="KW-0547">Nucleotide-binding</keyword>
<dbReference type="Proteomes" id="UP000305238">
    <property type="component" value="Unassembled WGS sequence"/>
</dbReference>
<keyword evidence="2" id="KW-1185">Reference proteome</keyword>
<dbReference type="GO" id="GO:0005524">
    <property type="term" value="F:ATP binding"/>
    <property type="evidence" value="ECO:0007669"/>
    <property type="project" value="UniProtKB-KW"/>
</dbReference>
<organism evidence="1 2">
    <name type="scientific">Actinomadura geliboluensis</name>
    <dbReference type="NCBI Taxonomy" id="882440"/>
    <lineage>
        <taxon>Bacteria</taxon>
        <taxon>Bacillati</taxon>
        <taxon>Actinomycetota</taxon>
        <taxon>Actinomycetes</taxon>
        <taxon>Streptosporangiales</taxon>
        <taxon>Thermomonosporaceae</taxon>
        <taxon>Actinomadura</taxon>
    </lineage>
</organism>
<dbReference type="InterPro" id="IPR027417">
    <property type="entry name" value="P-loop_NTPase"/>
</dbReference>
<keyword evidence="1" id="KW-0067">ATP-binding</keyword>
<dbReference type="AlphaFoldDB" id="A0A5S4GLW1"/>